<proteinExistence type="predicted"/>
<dbReference type="EMBL" id="GGEC01081461">
    <property type="protein sequence ID" value="MBX61945.1"/>
    <property type="molecule type" value="Transcribed_RNA"/>
</dbReference>
<reference evidence="1" key="1">
    <citation type="submission" date="2018-02" db="EMBL/GenBank/DDBJ databases">
        <title>Rhizophora mucronata_Transcriptome.</title>
        <authorList>
            <person name="Meera S.P."/>
            <person name="Sreeshan A."/>
            <person name="Augustine A."/>
        </authorList>
    </citation>
    <scope>NUCLEOTIDE SEQUENCE</scope>
    <source>
        <tissue evidence="1">Leaf</tissue>
    </source>
</reference>
<accession>A0A2P2Q4N6</accession>
<organism evidence="1">
    <name type="scientific">Rhizophora mucronata</name>
    <name type="common">Asiatic mangrove</name>
    <dbReference type="NCBI Taxonomy" id="61149"/>
    <lineage>
        <taxon>Eukaryota</taxon>
        <taxon>Viridiplantae</taxon>
        <taxon>Streptophyta</taxon>
        <taxon>Embryophyta</taxon>
        <taxon>Tracheophyta</taxon>
        <taxon>Spermatophyta</taxon>
        <taxon>Magnoliopsida</taxon>
        <taxon>eudicotyledons</taxon>
        <taxon>Gunneridae</taxon>
        <taxon>Pentapetalae</taxon>
        <taxon>rosids</taxon>
        <taxon>fabids</taxon>
        <taxon>Malpighiales</taxon>
        <taxon>Rhizophoraceae</taxon>
        <taxon>Rhizophora</taxon>
    </lineage>
</organism>
<evidence type="ECO:0000313" key="1">
    <source>
        <dbReference type="EMBL" id="MBX61945.1"/>
    </source>
</evidence>
<protein>
    <submittedName>
        <fullName evidence="1">Uncharacterized protein</fullName>
    </submittedName>
</protein>
<dbReference type="AlphaFoldDB" id="A0A2P2Q4N6"/>
<sequence>MYSRPHLFGCYVFLTLQRSFCLKKLQLGCCVIIIQLLTKFWDIFTVMYYGTWKAISII</sequence>
<name>A0A2P2Q4N6_RHIMU</name>